<comment type="similarity">
    <text evidence="2">Belongs to the VAMP-associated protein (VAP) (TC 9.B.17) family.</text>
</comment>
<keyword evidence="4 7" id="KW-1133">Transmembrane helix</keyword>
<dbReference type="InterPro" id="IPR016763">
    <property type="entry name" value="VAP"/>
</dbReference>
<dbReference type="GO" id="GO:0140506">
    <property type="term" value="F:endoplasmic reticulum-autophagosome adaptor activity"/>
    <property type="evidence" value="ECO:0007669"/>
    <property type="project" value="UniProtKB-ARBA"/>
</dbReference>
<dbReference type="Proteomes" id="UP000054007">
    <property type="component" value="Unassembled WGS sequence"/>
</dbReference>
<keyword evidence="10" id="KW-1185">Reference proteome</keyword>
<dbReference type="GO" id="GO:0001786">
    <property type="term" value="F:phosphatidylserine binding"/>
    <property type="evidence" value="ECO:0007669"/>
    <property type="project" value="UniProtKB-ARBA"/>
</dbReference>
<dbReference type="PANTHER" id="PTHR10809">
    <property type="entry name" value="VESICLE-ASSOCIATED MEMBRANE PROTEIN-ASSOCIATED PROTEIN"/>
    <property type="match status" value="1"/>
</dbReference>
<dbReference type="GO" id="GO:0051685">
    <property type="term" value="P:maintenance of ER location"/>
    <property type="evidence" value="ECO:0007669"/>
    <property type="project" value="UniProtKB-ARBA"/>
</dbReference>
<dbReference type="GO" id="GO:0007009">
    <property type="term" value="P:plasma membrane organization"/>
    <property type="evidence" value="ECO:0007669"/>
    <property type="project" value="UniProtKB-ARBA"/>
</dbReference>
<dbReference type="OrthoDB" id="264603at2759"/>
<evidence type="ECO:0000256" key="2">
    <source>
        <dbReference type="ARBA" id="ARBA00008932"/>
    </source>
</evidence>
<dbReference type="PROSITE" id="PS50202">
    <property type="entry name" value="MSP"/>
    <property type="match status" value="1"/>
</dbReference>
<evidence type="ECO:0000256" key="6">
    <source>
        <dbReference type="SAM" id="MobiDB-lite"/>
    </source>
</evidence>
<feature type="transmembrane region" description="Helical" evidence="7">
    <location>
        <begin position="353"/>
        <end position="372"/>
    </location>
</feature>
<evidence type="ECO:0000256" key="7">
    <source>
        <dbReference type="SAM" id="Phobius"/>
    </source>
</evidence>
<organism evidence="9 10">
    <name type="scientific">Cylindrobasidium torrendii FP15055 ss-10</name>
    <dbReference type="NCBI Taxonomy" id="1314674"/>
    <lineage>
        <taxon>Eukaryota</taxon>
        <taxon>Fungi</taxon>
        <taxon>Dikarya</taxon>
        <taxon>Basidiomycota</taxon>
        <taxon>Agaricomycotina</taxon>
        <taxon>Agaricomycetes</taxon>
        <taxon>Agaricomycetidae</taxon>
        <taxon>Agaricales</taxon>
        <taxon>Marasmiineae</taxon>
        <taxon>Physalacriaceae</taxon>
        <taxon>Cylindrobasidium</taxon>
    </lineage>
</organism>
<feature type="domain" description="MSP" evidence="8">
    <location>
        <begin position="19"/>
        <end position="140"/>
    </location>
</feature>
<feature type="region of interest" description="Disordered" evidence="6">
    <location>
        <begin position="1"/>
        <end position="24"/>
    </location>
</feature>
<dbReference type="GO" id="GO:0035091">
    <property type="term" value="F:phosphatidylinositol binding"/>
    <property type="evidence" value="ECO:0007669"/>
    <property type="project" value="UniProtKB-ARBA"/>
</dbReference>
<evidence type="ECO:0000259" key="8">
    <source>
        <dbReference type="PROSITE" id="PS50202"/>
    </source>
</evidence>
<dbReference type="InterPro" id="IPR008962">
    <property type="entry name" value="PapD-like_sf"/>
</dbReference>
<dbReference type="FunFam" id="2.60.40.10:FF:000813">
    <property type="entry name" value="Vesicle-associated protein 1-1"/>
    <property type="match status" value="1"/>
</dbReference>
<keyword evidence="5 7" id="KW-0472">Membrane</keyword>
<dbReference type="Gene3D" id="2.60.40.10">
    <property type="entry name" value="Immunoglobulins"/>
    <property type="match status" value="1"/>
</dbReference>
<evidence type="ECO:0000313" key="10">
    <source>
        <dbReference type="Proteomes" id="UP000054007"/>
    </source>
</evidence>
<gene>
    <name evidence="9" type="ORF">CYLTODRAFT_418000</name>
</gene>
<evidence type="ECO:0000256" key="3">
    <source>
        <dbReference type="ARBA" id="ARBA00022692"/>
    </source>
</evidence>
<dbReference type="AlphaFoldDB" id="A0A0D7BQG6"/>
<dbReference type="PANTHER" id="PTHR10809:SF6">
    <property type="entry name" value="AT11025P-RELATED"/>
    <property type="match status" value="1"/>
</dbReference>
<accession>A0A0D7BQG6</accession>
<evidence type="ECO:0000256" key="1">
    <source>
        <dbReference type="ARBA" id="ARBA00004211"/>
    </source>
</evidence>
<feature type="region of interest" description="Disordered" evidence="6">
    <location>
        <begin position="258"/>
        <end position="282"/>
    </location>
</feature>
<dbReference type="GO" id="GO:1902647">
    <property type="term" value="P:negative regulation of 1-phosphatidyl-1D-myo-inositol 4,5-bisphosphate biosynthetic process"/>
    <property type="evidence" value="ECO:0007669"/>
    <property type="project" value="UniProtKB-ARBA"/>
</dbReference>
<dbReference type="GO" id="GO:0061709">
    <property type="term" value="P:reticulophagy"/>
    <property type="evidence" value="ECO:0007669"/>
    <property type="project" value="UniProtKB-ARBA"/>
</dbReference>
<name>A0A0D7BQG6_9AGAR</name>
<dbReference type="GO" id="GO:0160214">
    <property type="term" value="F:endoplasmic reticulum-plasma membrane adaptor activity"/>
    <property type="evidence" value="ECO:0007669"/>
    <property type="project" value="UniProtKB-ARBA"/>
</dbReference>
<dbReference type="GO" id="GO:0061817">
    <property type="term" value="P:endoplasmic reticulum-plasma membrane tethering"/>
    <property type="evidence" value="ECO:0007669"/>
    <property type="project" value="TreeGrafter"/>
</dbReference>
<evidence type="ECO:0000256" key="4">
    <source>
        <dbReference type="ARBA" id="ARBA00022989"/>
    </source>
</evidence>
<dbReference type="GO" id="GO:0160219">
    <property type="term" value="C:cortical endoplasmic reticulum membrane"/>
    <property type="evidence" value="ECO:0007669"/>
    <property type="project" value="UniProtKB-ARBA"/>
</dbReference>
<sequence length="373" mass="41453">MPPRKRLDFDLPPPAPKMSVTLTPSTTLGFPRPLTQLVKRSLSITNENDRPVAFKVKTTAPKLYCVRPNSGRVEPGETVEVSVMLQAMKEEPPLNAKCKDKFLIQSTLITPEKDGKQLAEIWNVSDAATGPDRVFQQKLKVQYLRSEHAGVLEEEDEHAANQSSILHEQTYDTVRQHPATNGHPSLPISAFNRAYEPEHEREASPPVADFSVADEVPIPIHNDSRIETEPPAPEPLPSFAVAPAPAPPRVPTPVVHVQQHTEPAPVPAPVKERRRSHSPAPASEKLLAKLQEYEAENERLRALLAEAIPPPSTEAPSEMRRRRSRRYSDNETVLSGVSDARSYVEEMPQQEGVSLQVVVVVALTVFITTYLFF</sequence>
<dbReference type="EMBL" id="KN880444">
    <property type="protein sequence ID" value="KIY72414.1"/>
    <property type="molecule type" value="Genomic_DNA"/>
</dbReference>
<reference evidence="9 10" key="1">
    <citation type="journal article" date="2015" name="Fungal Genet. Biol.">
        <title>Evolution of novel wood decay mechanisms in Agaricales revealed by the genome sequences of Fistulina hepatica and Cylindrobasidium torrendii.</title>
        <authorList>
            <person name="Floudas D."/>
            <person name="Held B.W."/>
            <person name="Riley R."/>
            <person name="Nagy L.G."/>
            <person name="Koehler G."/>
            <person name="Ransdell A.S."/>
            <person name="Younus H."/>
            <person name="Chow J."/>
            <person name="Chiniquy J."/>
            <person name="Lipzen A."/>
            <person name="Tritt A."/>
            <person name="Sun H."/>
            <person name="Haridas S."/>
            <person name="LaButti K."/>
            <person name="Ohm R.A."/>
            <person name="Kues U."/>
            <person name="Blanchette R.A."/>
            <person name="Grigoriev I.V."/>
            <person name="Minto R.E."/>
            <person name="Hibbett D.S."/>
        </authorList>
    </citation>
    <scope>NUCLEOTIDE SEQUENCE [LARGE SCALE GENOMIC DNA]</scope>
    <source>
        <strain evidence="9 10">FP15055 ss-10</strain>
    </source>
</reference>
<dbReference type="Pfam" id="PF00635">
    <property type="entry name" value="Motile_Sperm"/>
    <property type="match status" value="1"/>
</dbReference>
<evidence type="ECO:0000256" key="5">
    <source>
        <dbReference type="ARBA" id="ARBA00023136"/>
    </source>
</evidence>
<dbReference type="InterPro" id="IPR000535">
    <property type="entry name" value="MSP_dom"/>
</dbReference>
<dbReference type="InterPro" id="IPR013783">
    <property type="entry name" value="Ig-like_fold"/>
</dbReference>
<evidence type="ECO:0000313" key="9">
    <source>
        <dbReference type="EMBL" id="KIY72414.1"/>
    </source>
</evidence>
<dbReference type="STRING" id="1314674.A0A0D7BQG6"/>
<feature type="region of interest" description="Disordered" evidence="6">
    <location>
        <begin position="309"/>
        <end position="328"/>
    </location>
</feature>
<protein>
    <submittedName>
        <fullName evidence="9">VAMP-associated protein</fullName>
    </submittedName>
</protein>
<keyword evidence="3 7" id="KW-0812">Transmembrane</keyword>
<dbReference type="GO" id="GO:0090158">
    <property type="term" value="P:endoplasmic reticulum membrane organization"/>
    <property type="evidence" value="ECO:0007669"/>
    <property type="project" value="TreeGrafter"/>
</dbReference>
<dbReference type="GO" id="GO:0033149">
    <property type="term" value="F:FFAT motif binding"/>
    <property type="evidence" value="ECO:0007669"/>
    <property type="project" value="TreeGrafter"/>
</dbReference>
<comment type="subcellular location">
    <subcellularLocation>
        <location evidence="1">Membrane</location>
        <topology evidence="1">Single-pass type IV membrane protein</topology>
    </subcellularLocation>
</comment>
<dbReference type="SUPFAM" id="SSF49354">
    <property type="entry name" value="PapD-like"/>
    <property type="match status" value="1"/>
</dbReference>
<dbReference type="GO" id="GO:0005886">
    <property type="term" value="C:plasma membrane"/>
    <property type="evidence" value="ECO:0007669"/>
    <property type="project" value="TreeGrafter"/>
</dbReference>
<proteinExistence type="inferred from homology"/>